<dbReference type="Proteomes" id="UP000092565">
    <property type="component" value="Chromosome"/>
</dbReference>
<reference evidence="2 3" key="1">
    <citation type="submission" date="2016-04" db="EMBL/GenBank/DDBJ databases">
        <authorList>
            <person name="Evans L.H."/>
            <person name="Alamgir A."/>
            <person name="Owens N."/>
            <person name="Weber N.D."/>
            <person name="Virtaneva K."/>
            <person name="Barbian K."/>
            <person name="Babar A."/>
            <person name="Rosenke K."/>
        </authorList>
    </citation>
    <scope>NUCLEOTIDE SEQUENCE [LARGE SCALE GENOMIC DNA]</scope>
    <source>
        <strain evidence="2 3">JL2886</strain>
    </source>
</reference>
<dbReference type="Gene3D" id="2.40.160.20">
    <property type="match status" value="1"/>
</dbReference>
<proteinExistence type="inferred from homology"/>
<comment type="similarity">
    <text evidence="1">Belongs to the OmpW/AlkL family.</text>
</comment>
<sequence length="237" mass="25063">MVHFKGSAQTCLIQIRDVFASIAHDPGVLERKGIFPMKRIVSALALSAACAAFAAPALAQSQGDWTFGAGIANVNPKSNNGTLAGGAATVSDETQLSLTVEYFIRDNLGIELLAATPFEHDVTIAGVGYAGSTKQLPPTLSLNYHFPTNSKITPFVGIGVNYTTFFEESSPLGVLNLDDSWGLALNAGADWQVSDNGALRLNVRYMDIETDAFLNGAAIGTAEIDPVVVGVAYVHRF</sequence>
<dbReference type="Pfam" id="PF03922">
    <property type="entry name" value="OmpW"/>
    <property type="match status" value="1"/>
</dbReference>
<dbReference type="PANTHER" id="PTHR36920">
    <property type="match status" value="1"/>
</dbReference>
<name>A0A1B0ZWC2_9RHOB</name>
<accession>A0A1B0ZWC2</accession>
<dbReference type="GO" id="GO:0055085">
    <property type="term" value="P:transmembrane transport"/>
    <property type="evidence" value="ECO:0007669"/>
    <property type="project" value="TreeGrafter"/>
</dbReference>
<organism evidence="2 3">
    <name type="scientific">Phaeobacter gallaeciensis</name>
    <dbReference type="NCBI Taxonomy" id="60890"/>
    <lineage>
        <taxon>Bacteria</taxon>
        <taxon>Pseudomonadati</taxon>
        <taxon>Pseudomonadota</taxon>
        <taxon>Alphaproteobacteria</taxon>
        <taxon>Rhodobacterales</taxon>
        <taxon>Roseobacteraceae</taxon>
        <taxon>Phaeobacter</taxon>
    </lineage>
</organism>
<keyword evidence="3" id="KW-1185">Reference proteome</keyword>
<dbReference type="AlphaFoldDB" id="A0A1B0ZWC2"/>
<dbReference type="InterPro" id="IPR011250">
    <property type="entry name" value="OMP/PagP_B-barrel"/>
</dbReference>
<protein>
    <submittedName>
        <fullName evidence="2">Membrane protein</fullName>
    </submittedName>
</protein>
<dbReference type="GO" id="GO:0019867">
    <property type="term" value="C:outer membrane"/>
    <property type="evidence" value="ECO:0007669"/>
    <property type="project" value="InterPro"/>
</dbReference>
<dbReference type="InterPro" id="IPR005618">
    <property type="entry name" value="OMPW"/>
</dbReference>
<gene>
    <name evidence="2" type="primary">ompW</name>
    <name evidence="2" type="ORF">JL2886_03581</name>
</gene>
<evidence type="ECO:0000313" key="3">
    <source>
        <dbReference type="Proteomes" id="UP000092565"/>
    </source>
</evidence>
<evidence type="ECO:0000313" key="2">
    <source>
        <dbReference type="EMBL" id="ANP38454.1"/>
    </source>
</evidence>
<dbReference type="PATRIC" id="fig|60890.4.peg.3488"/>
<dbReference type="EMBL" id="CP015124">
    <property type="protein sequence ID" value="ANP38454.1"/>
    <property type="molecule type" value="Genomic_DNA"/>
</dbReference>
<evidence type="ECO:0000256" key="1">
    <source>
        <dbReference type="ARBA" id="ARBA00009330"/>
    </source>
</evidence>
<dbReference type="SUPFAM" id="SSF56925">
    <property type="entry name" value="OMPA-like"/>
    <property type="match status" value="1"/>
</dbReference>
<dbReference type="PANTHER" id="PTHR36920:SF1">
    <property type="entry name" value="OUTER MEMBRANE PROTEIN W"/>
    <property type="match status" value="1"/>
</dbReference>